<dbReference type="PROSITE" id="PS50835">
    <property type="entry name" value="IG_LIKE"/>
    <property type="match status" value="1"/>
</dbReference>
<dbReference type="InterPro" id="IPR007110">
    <property type="entry name" value="Ig-like_dom"/>
</dbReference>
<dbReference type="SMART" id="SM00409">
    <property type="entry name" value="IG"/>
    <property type="match status" value="1"/>
</dbReference>
<dbReference type="Gene3D" id="2.60.40.10">
    <property type="entry name" value="Immunoglobulins"/>
    <property type="match status" value="1"/>
</dbReference>
<dbReference type="SUPFAM" id="SSF48726">
    <property type="entry name" value="Immunoglobulin"/>
    <property type="match status" value="1"/>
</dbReference>
<dbReference type="OrthoDB" id="8929156at2759"/>
<evidence type="ECO:0000313" key="3">
    <source>
        <dbReference type="Proteomes" id="UP000269221"/>
    </source>
</evidence>
<reference evidence="2 3" key="1">
    <citation type="submission" date="2018-07" db="EMBL/GenBank/DDBJ databases">
        <title>A high quality draft genome assembly of the barn swallow (H. rustica rustica).</title>
        <authorList>
            <person name="Formenti G."/>
            <person name="Chiara M."/>
            <person name="Poveda L."/>
            <person name="Francoijs K.-J."/>
            <person name="Bonisoli-Alquati A."/>
            <person name="Canova L."/>
            <person name="Gianfranceschi L."/>
            <person name="Horner D.S."/>
            <person name="Saino N."/>
        </authorList>
    </citation>
    <scope>NUCLEOTIDE SEQUENCE [LARGE SCALE GENOMIC DNA]</scope>
    <source>
        <strain evidence="2">Chelidonia</strain>
        <tissue evidence="2">Blood</tissue>
    </source>
</reference>
<name>A0A3M0LAA9_HIRRU</name>
<dbReference type="InterPro" id="IPR013783">
    <property type="entry name" value="Ig-like_fold"/>
</dbReference>
<evidence type="ECO:0000259" key="1">
    <source>
        <dbReference type="PROSITE" id="PS50835"/>
    </source>
</evidence>
<dbReference type="EMBL" id="QRBI01000084">
    <property type="protein sequence ID" value="RMC22532.1"/>
    <property type="molecule type" value="Genomic_DNA"/>
</dbReference>
<dbReference type="InterPro" id="IPR003599">
    <property type="entry name" value="Ig_sub"/>
</dbReference>
<proteinExistence type="predicted"/>
<feature type="domain" description="Ig-like" evidence="1">
    <location>
        <begin position="23"/>
        <end position="150"/>
    </location>
</feature>
<accession>A0A3M0LAA9</accession>
<dbReference type="AlphaFoldDB" id="A0A3M0LAA9"/>
<protein>
    <recommendedName>
        <fullName evidence="1">Ig-like domain-containing protein</fullName>
    </recommendedName>
</protein>
<gene>
    <name evidence="2" type="ORF">DUI87_00464</name>
</gene>
<organism evidence="2 3">
    <name type="scientific">Hirundo rustica rustica</name>
    <dbReference type="NCBI Taxonomy" id="333673"/>
    <lineage>
        <taxon>Eukaryota</taxon>
        <taxon>Metazoa</taxon>
        <taxon>Chordata</taxon>
        <taxon>Craniata</taxon>
        <taxon>Vertebrata</taxon>
        <taxon>Euteleostomi</taxon>
        <taxon>Archelosauria</taxon>
        <taxon>Archosauria</taxon>
        <taxon>Dinosauria</taxon>
        <taxon>Saurischia</taxon>
        <taxon>Theropoda</taxon>
        <taxon>Coelurosauria</taxon>
        <taxon>Aves</taxon>
        <taxon>Neognathae</taxon>
        <taxon>Neoaves</taxon>
        <taxon>Telluraves</taxon>
        <taxon>Australaves</taxon>
        <taxon>Passeriformes</taxon>
        <taxon>Sylvioidea</taxon>
        <taxon>Hirundinidae</taxon>
        <taxon>Hirundo</taxon>
    </lineage>
</organism>
<sequence length="243" mass="25023">MSPTSPMSPNVPDVPPLTPSPLPTASLFISTLTPKLQGLLGTPQTLHCSLAPAPGAFTLEWLHHRHGATRRLLAFDSATSRLAEAAPGVLLLLGGRAGTPVSGSAAGTPPPGGALEVSLQLSALSVSDDGSFVCSVTTPHGQVQQVLQMNVIGATGPSVEDMAGMALVAFVIGGSACACGPRAGGDTGWALSEPRAFLWLPWRVRDLGRGSGTPAQSSERHGFDLSPWEKLPALREGLQATRM</sequence>
<dbReference type="STRING" id="333673.A0A3M0LAA9"/>
<dbReference type="InterPro" id="IPR036179">
    <property type="entry name" value="Ig-like_dom_sf"/>
</dbReference>
<comment type="caution">
    <text evidence="2">The sequence shown here is derived from an EMBL/GenBank/DDBJ whole genome shotgun (WGS) entry which is preliminary data.</text>
</comment>
<keyword evidence="3" id="KW-1185">Reference proteome</keyword>
<evidence type="ECO:0000313" key="2">
    <source>
        <dbReference type="EMBL" id="RMC22532.1"/>
    </source>
</evidence>
<dbReference type="Proteomes" id="UP000269221">
    <property type="component" value="Unassembled WGS sequence"/>
</dbReference>